<evidence type="ECO:0000313" key="1">
    <source>
        <dbReference type="EMBL" id="CAK7915754.1"/>
    </source>
</evidence>
<reference evidence="1 2" key="1">
    <citation type="submission" date="2024-01" db="EMBL/GenBank/DDBJ databases">
        <authorList>
            <consortium name="Genoscope - CEA"/>
            <person name="William W."/>
        </authorList>
    </citation>
    <scope>NUCLEOTIDE SEQUENCE [LARGE SCALE GENOMIC DNA]</scope>
    <source>
        <strain evidence="1 2">29B2s-10</strain>
    </source>
</reference>
<organism evidence="1 2">
    <name type="scientific">[Candida] anglica</name>
    <dbReference type="NCBI Taxonomy" id="148631"/>
    <lineage>
        <taxon>Eukaryota</taxon>
        <taxon>Fungi</taxon>
        <taxon>Dikarya</taxon>
        <taxon>Ascomycota</taxon>
        <taxon>Saccharomycotina</taxon>
        <taxon>Pichiomycetes</taxon>
        <taxon>Debaryomycetaceae</taxon>
        <taxon>Kurtzmaniella</taxon>
    </lineage>
</organism>
<accession>A0ABP0EGI1</accession>
<gene>
    <name evidence="1" type="ORF">CAAN4_G00738</name>
</gene>
<sequence>MSMDIYQKLLEVLVFHRNEGIPLKVPLNSVNVVPPNLFLDLNKRSFNISDSDINNAETYTNHLIAAGAPEPEIQYSLYYQTRLKQQVVSCTSRPLEMDLQADAICMLLKLALERNSELLALQKRVTELETEIAPLKIEVLNSRIRMHNILLGGGINGNEYHVLYNEKGQLPIDVGLVNITSVKEIDEMDPKQLDKYLEFNRYPIPTSLNVSH</sequence>
<protein>
    <submittedName>
        <fullName evidence="1">Uncharacterized protein</fullName>
    </submittedName>
</protein>
<keyword evidence="2" id="KW-1185">Reference proteome</keyword>
<proteinExistence type="predicted"/>
<dbReference type="Proteomes" id="UP001497600">
    <property type="component" value="Chromosome G"/>
</dbReference>
<name>A0ABP0EGI1_9ASCO</name>
<dbReference type="EMBL" id="OZ004259">
    <property type="protein sequence ID" value="CAK7915754.1"/>
    <property type="molecule type" value="Genomic_DNA"/>
</dbReference>
<evidence type="ECO:0000313" key="2">
    <source>
        <dbReference type="Proteomes" id="UP001497600"/>
    </source>
</evidence>